<feature type="compositionally biased region" description="Basic and acidic residues" evidence="1">
    <location>
        <begin position="1"/>
        <end position="11"/>
    </location>
</feature>
<evidence type="ECO:0000313" key="2">
    <source>
        <dbReference type="EMBL" id="KGQ19421.1"/>
    </source>
</evidence>
<sequence length="85" mass="9672">MQLERQADHMKLPNQREYAHDAHSTTQRLETAIAENRSLRDSMGAWGPRLRASLAAYHQAVRRFQHPMDGLTLPPRVQPKADGAD</sequence>
<gene>
    <name evidence="2" type="ORF">LF41_3074</name>
</gene>
<dbReference type="Proteomes" id="UP000030518">
    <property type="component" value="Unassembled WGS sequence"/>
</dbReference>
<evidence type="ECO:0000256" key="1">
    <source>
        <dbReference type="SAM" id="MobiDB-lite"/>
    </source>
</evidence>
<dbReference type="PATRIC" id="fig|1300345.3.peg.1612"/>
<reference evidence="2 3" key="1">
    <citation type="submission" date="2014-09" db="EMBL/GenBank/DDBJ databases">
        <title>Genome sequences of Lysobacter dokdonensis DS-58.</title>
        <authorList>
            <person name="Kim J.F."/>
            <person name="Kwak M.-J."/>
        </authorList>
    </citation>
    <scope>NUCLEOTIDE SEQUENCE [LARGE SCALE GENOMIC DNA]</scope>
    <source>
        <strain evidence="2 3">DS-58</strain>
    </source>
</reference>
<feature type="region of interest" description="Disordered" evidence="1">
    <location>
        <begin position="1"/>
        <end position="23"/>
    </location>
</feature>
<organism evidence="2 3">
    <name type="scientific">Lysobacter dokdonensis DS-58</name>
    <dbReference type="NCBI Taxonomy" id="1300345"/>
    <lineage>
        <taxon>Bacteria</taxon>
        <taxon>Pseudomonadati</taxon>
        <taxon>Pseudomonadota</taxon>
        <taxon>Gammaproteobacteria</taxon>
        <taxon>Lysobacterales</taxon>
        <taxon>Lysobacteraceae</taxon>
        <taxon>Noviluteimonas</taxon>
    </lineage>
</organism>
<keyword evidence="3" id="KW-1185">Reference proteome</keyword>
<accession>A0A0A2WGV5</accession>
<comment type="caution">
    <text evidence="2">The sequence shown here is derived from an EMBL/GenBank/DDBJ whole genome shotgun (WGS) entry which is preliminary data.</text>
</comment>
<dbReference type="EMBL" id="JRKJ01000008">
    <property type="protein sequence ID" value="KGQ19421.1"/>
    <property type="molecule type" value="Genomic_DNA"/>
</dbReference>
<evidence type="ECO:0000313" key="3">
    <source>
        <dbReference type="Proteomes" id="UP000030518"/>
    </source>
</evidence>
<name>A0A0A2WGV5_9GAMM</name>
<proteinExistence type="predicted"/>
<protein>
    <submittedName>
        <fullName evidence="2">Uncharacterized protein</fullName>
    </submittedName>
</protein>
<dbReference type="AlphaFoldDB" id="A0A0A2WGV5"/>